<evidence type="ECO:0000313" key="2">
    <source>
        <dbReference type="EMBL" id="HDP77588.1"/>
    </source>
</evidence>
<dbReference type="EMBL" id="DSBT01000142">
    <property type="protein sequence ID" value="HDP77588.1"/>
    <property type="molecule type" value="Genomic_DNA"/>
</dbReference>
<evidence type="ECO:0000259" key="1">
    <source>
        <dbReference type="Pfam" id="PF22526"/>
    </source>
</evidence>
<proteinExistence type="predicted"/>
<feature type="domain" description="DUF7000" evidence="1">
    <location>
        <begin position="4"/>
        <end position="159"/>
    </location>
</feature>
<reference evidence="2" key="1">
    <citation type="journal article" date="2020" name="mSystems">
        <title>Genome- and Community-Level Interaction Insights into Carbon Utilization and Element Cycling Functions of Hydrothermarchaeota in Hydrothermal Sediment.</title>
        <authorList>
            <person name="Zhou Z."/>
            <person name="Liu Y."/>
            <person name="Xu W."/>
            <person name="Pan J."/>
            <person name="Luo Z.H."/>
            <person name="Li M."/>
        </authorList>
    </citation>
    <scope>NUCLEOTIDE SEQUENCE [LARGE SCALE GENOMIC DNA]</scope>
    <source>
        <strain evidence="2">SpSt-1179</strain>
    </source>
</reference>
<protein>
    <recommendedName>
        <fullName evidence="1">DUF7000 domain-containing protein</fullName>
    </recommendedName>
</protein>
<name>A0A7C1H938_9BACT</name>
<dbReference type="Pfam" id="PF22526">
    <property type="entry name" value="DUF7000"/>
    <property type="match status" value="1"/>
</dbReference>
<organism evidence="2">
    <name type="scientific">Mesotoga infera</name>
    <dbReference type="NCBI Taxonomy" id="1236046"/>
    <lineage>
        <taxon>Bacteria</taxon>
        <taxon>Thermotogati</taxon>
        <taxon>Thermotogota</taxon>
        <taxon>Thermotogae</taxon>
        <taxon>Kosmotogales</taxon>
        <taxon>Kosmotogaceae</taxon>
        <taxon>Mesotoga</taxon>
    </lineage>
</organism>
<sequence>MDSLNDLVREYTNQLNKGYIQAAYRGIMSFMSDLRTDLSSKYPDYLTGSLYFGYMDMTYFAFSPVAFRDQKLKITIVYLHKESKFEVWLGAINRKVQAEYIEFFGLRNMRRYKLSQVSPGVDSILESTLTHQPDFDNPEELKKEIEEKAIEFSKNITLMLNEQATDHVPH</sequence>
<comment type="caution">
    <text evidence="2">The sequence shown here is derived from an EMBL/GenBank/DDBJ whole genome shotgun (WGS) entry which is preliminary data.</text>
</comment>
<gene>
    <name evidence="2" type="ORF">ENN47_05290</name>
</gene>
<dbReference type="Proteomes" id="UP000886198">
    <property type="component" value="Unassembled WGS sequence"/>
</dbReference>
<accession>A0A7C1H938</accession>
<dbReference type="AlphaFoldDB" id="A0A7C1H938"/>
<dbReference type="InterPro" id="IPR054269">
    <property type="entry name" value="DUF7000"/>
</dbReference>